<comment type="caution">
    <text evidence="2">The sequence shown here is derived from an EMBL/GenBank/DDBJ whole genome shotgun (WGS) entry which is preliminary data.</text>
</comment>
<dbReference type="InterPro" id="IPR011083">
    <property type="entry name" value="Phage_tail_collar_dom"/>
</dbReference>
<feature type="domain" description="Phage tail collar" evidence="1">
    <location>
        <begin position="6"/>
        <end position="62"/>
    </location>
</feature>
<evidence type="ECO:0000313" key="3">
    <source>
        <dbReference type="Proteomes" id="UP000444318"/>
    </source>
</evidence>
<gene>
    <name evidence="2" type="ORF">GEV01_23725</name>
</gene>
<protein>
    <submittedName>
        <fullName evidence="2">Phage tail protein</fullName>
    </submittedName>
</protein>
<dbReference type="RefSeq" id="WP_152807948.1">
    <property type="nucleotide sequence ID" value="NZ_WHUF01000007.1"/>
</dbReference>
<proteinExistence type="predicted"/>
<dbReference type="Gene3D" id="3.90.1340.10">
    <property type="entry name" value="Phage tail collar domain"/>
    <property type="match status" value="1"/>
</dbReference>
<dbReference type="InterPro" id="IPR037053">
    <property type="entry name" value="Phage_tail_collar_dom_sf"/>
</dbReference>
<keyword evidence="3" id="KW-1185">Reference proteome</keyword>
<dbReference type="Pfam" id="PF07484">
    <property type="entry name" value="Collar"/>
    <property type="match status" value="1"/>
</dbReference>
<dbReference type="SUPFAM" id="SSF88874">
    <property type="entry name" value="Receptor-binding domain of short tail fibre protein gp12"/>
    <property type="match status" value="1"/>
</dbReference>
<dbReference type="AlphaFoldDB" id="A0A843SK94"/>
<dbReference type="EMBL" id="WHUF01000007">
    <property type="protein sequence ID" value="MQA22531.1"/>
    <property type="molecule type" value="Genomic_DNA"/>
</dbReference>
<dbReference type="Proteomes" id="UP000444318">
    <property type="component" value="Unassembled WGS sequence"/>
</dbReference>
<reference evidence="2 3" key="1">
    <citation type="submission" date="2019-10" db="EMBL/GenBank/DDBJ databases">
        <title>Two novel species isolated from a subtropical stream in China.</title>
        <authorList>
            <person name="Lu H."/>
        </authorList>
    </citation>
    <scope>NUCLEOTIDE SEQUENCE [LARGE SCALE GENOMIC DNA]</scope>
    <source>
        <strain evidence="2 3">FT103W</strain>
    </source>
</reference>
<organism evidence="2 3">
    <name type="scientific">Rugamonas rivuli</name>
    <dbReference type="NCBI Taxonomy" id="2743358"/>
    <lineage>
        <taxon>Bacteria</taxon>
        <taxon>Pseudomonadati</taxon>
        <taxon>Pseudomonadota</taxon>
        <taxon>Betaproteobacteria</taxon>
        <taxon>Burkholderiales</taxon>
        <taxon>Oxalobacteraceae</taxon>
        <taxon>Telluria group</taxon>
        <taxon>Rugamonas</taxon>
    </lineage>
</organism>
<accession>A0A843SK94</accession>
<sequence>MDPFLGEIRMMPFHFTPRGWARCDGQLMSIQQNAALFSLLGTYYGGDGIRTFALPDMRGRTPLHYNDSYWLGSSGGEETHALSSAEMPAHSHTLQGSTAPAVTGTPANAVLGAKGRFGRDLMGPVNSSMAPASVAIAGGGQPHQNMQPYLVVPFMIAINGIYPPRS</sequence>
<name>A0A843SK94_9BURK</name>
<evidence type="ECO:0000259" key="1">
    <source>
        <dbReference type="Pfam" id="PF07484"/>
    </source>
</evidence>
<evidence type="ECO:0000313" key="2">
    <source>
        <dbReference type="EMBL" id="MQA22531.1"/>
    </source>
</evidence>